<accession>A0A2P2R212</accession>
<proteinExistence type="predicted"/>
<sequence>MLKLVQAEYLSSSLHVRVR</sequence>
<dbReference type="EMBL" id="GGEC01092756">
    <property type="protein sequence ID" value="MBX73240.1"/>
    <property type="molecule type" value="Transcribed_RNA"/>
</dbReference>
<dbReference type="AlphaFoldDB" id="A0A2P2R212"/>
<reference evidence="1" key="1">
    <citation type="submission" date="2018-02" db="EMBL/GenBank/DDBJ databases">
        <title>Rhizophora mucronata_Transcriptome.</title>
        <authorList>
            <person name="Meera S.P."/>
            <person name="Sreeshan A."/>
            <person name="Augustine A."/>
        </authorList>
    </citation>
    <scope>NUCLEOTIDE SEQUENCE</scope>
    <source>
        <tissue evidence="1">Leaf</tissue>
    </source>
</reference>
<name>A0A2P2R212_RHIMU</name>
<organism evidence="1">
    <name type="scientific">Rhizophora mucronata</name>
    <name type="common">Asiatic mangrove</name>
    <dbReference type="NCBI Taxonomy" id="61149"/>
    <lineage>
        <taxon>Eukaryota</taxon>
        <taxon>Viridiplantae</taxon>
        <taxon>Streptophyta</taxon>
        <taxon>Embryophyta</taxon>
        <taxon>Tracheophyta</taxon>
        <taxon>Spermatophyta</taxon>
        <taxon>Magnoliopsida</taxon>
        <taxon>eudicotyledons</taxon>
        <taxon>Gunneridae</taxon>
        <taxon>Pentapetalae</taxon>
        <taxon>rosids</taxon>
        <taxon>fabids</taxon>
        <taxon>Malpighiales</taxon>
        <taxon>Rhizophoraceae</taxon>
        <taxon>Rhizophora</taxon>
    </lineage>
</organism>
<evidence type="ECO:0000313" key="1">
    <source>
        <dbReference type="EMBL" id="MBX73240.1"/>
    </source>
</evidence>
<protein>
    <submittedName>
        <fullName evidence="1">Uncharacterized protein</fullName>
    </submittedName>
</protein>